<evidence type="ECO:0000259" key="6">
    <source>
        <dbReference type="PROSITE" id="PS51123"/>
    </source>
</evidence>
<evidence type="ECO:0000256" key="5">
    <source>
        <dbReference type="SAM" id="SignalP"/>
    </source>
</evidence>
<dbReference type="RefSeq" id="WP_282717656.1">
    <property type="nucleotide sequence ID" value="NZ_JASCRY010000004.1"/>
</dbReference>
<dbReference type="PROSITE" id="PS51123">
    <property type="entry name" value="OMPA_2"/>
    <property type="match status" value="1"/>
</dbReference>
<reference evidence="7 8" key="1">
    <citation type="submission" date="2023-04" db="EMBL/GenBank/DDBJ databases">
        <title>Two novel species of Flavobacterium.</title>
        <authorList>
            <person name="Liu Q."/>
            <person name="Xin Y.-H."/>
        </authorList>
    </citation>
    <scope>NUCLEOTIDE SEQUENCE [LARGE SCALE GENOMIC DNA]</scope>
    <source>
        <strain evidence="7 8">LB2P87</strain>
    </source>
</reference>
<gene>
    <name evidence="7" type="ORF">QLS97_14610</name>
</gene>
<feature type="domain" description="OmpA-like" evidence="6">
    <location>
        <begin position="504"/>
        <end position="621"/>
    </location>
</feature>
<protein>
    <submittedName>
        <fullName evidence="7">OmpA family protein</fullName>
    </submittedName>
</protein>
<dbReference type="InterPro" id="IPR006664">
    <property type="entry name" value="OMP_bac"/>
</dbReference>
<dbReference type="InterPro" id="IPR050330">
    <property type="entry name" value="Bact_OuterMem_StrucFunc"/>
</dbReference>
<comment type="caution">
    <text evidence="7">The sequence shown here is derived from an EMBL/GenBank/DDBJ whole genome shotgun (WGS) entry which is preliminary data.</text>
</comment>
<keyword evidence="2 4" id="KW-0472">Membrane</keyword>
<dbReference type="Gene3D" id="1.25.40.10">
    <property type="entry name" value="Tetratricopeptide repeat domain"/>
    <property type="match status" value="1"/>
</dbReference>
<dbReference type="SUPFAM" id="SSF103088">
    <property type="entry name" value="OmpA-like"/>
    <property type="match status" value="1"/>
</dbReference>
<dbReference type="InterPro" id="IPR011659">
    <property type="entry name" value="WD40"/>
</dbReference>
<name>A0AAW6TUB4_9FLAO</name>
<evidence type="ECO:0000313" key="8">
    <source>
        <dbReference type="Proteomes" id="UP001228643"/>
    </source>
</evidence>
<proteinExistence type="predicted"/>
<dbReference type="Proteomes" id="UP001228643">
    <property type="component" value="Unassembled WGS sequence"/>
</dbReference>
<dbReference type="SUPFAM" id="SSF48452">
    <property type="entry name" value="TPR-like"/>
    <property type="match status" value="1"/>
</dbReference>
<organism evidence="7 8">
    <name type="scientific">Flavobacterium yafengii</name>
    <dbReference type="NCBI Taxonomy" id="3041253"/>
    <lineage>
        <taxon>Bacteria</taxon>
        <taxon>Pseudomonadati</taxon>
        <taxon>Bacteroidota</taxon>
        <taxon>Flavobacteriia</taxon>
        <taxon>Flavobacteriales</taxon>
        <taxon>Flavobacteriaceae</taxon>
        <taxon>Flavobacterium</taxon>
    </lineage>
</organism>
<comment type="subcellular location">
    <subcellularLocation>
        <location evidence="1">Cell outer membrane</location>
    </subcellularLocation>
</comment>
<dbReference type="Pfam" id="PF00691">
    <property type="entry name" value="OmpA"/>
    <property type="match status" value="1"/>
</dbReference>
<keyword evidence="3" id="KW-0998">Cell outer membrane</keyword>
<evidence type="ECO:0000256" key="3">
    <source>
        <dbReference type="ARBA" id="ARBA00023237"/>
    </source>
</evidence>
<dbReference type="EMBL" id="JASCRY010000004">
    <property type="protein sequence ID" value="MDI5950887.1"/>
    <property type="molecule type" value="Genomic_DNA"/>
</dbReference>
<dbReference type="InterPro" id="IPR036737">
    <property type="entry name" value="OmpA-like_sf"/>
</dbReference>
<sequence length="621" mass="69649">MKKNTLLLFFVLVSISLSAQNKDTKDADKLFESYDYVEAAKEYLSLVEKGNSNTYVSKQLGDSYYYMRNTIEAEKWYAKAVQTKQDPETYYRYAQMLKSNGKYTEADSQMKTFAALAPDDQRAKQFNKNPDYLSKLLKRDKLFVVDKISVNSERSDFGAILYGDILYFSSARNENNKIYSWNNEPFLDIYQSTYSGGGNYSEAVPVTELNSRFHEGPVTMTKDGSVVYFSSESFKDKLFVKDKTHKLKFGQVNLYKSVKENGKWGASTPLPFNSKSYSMGNPSIDADGKVLYFASNMPGSVGGTDIWKVTVNNDGTYGAPENLGNKINTAGDENFPFVTDDAVLYFSSNGLTGFGSLDVFSVDLNKDEEPYNLGKPVNTEKDDFAFTFNKEKNIGYLSSNRSGVDHIYSSIPVCKGQILSVVKNAKTGELLANSRVVVLDATNTVLDTQMSNMNGEVLYDVECQKPYTIEVFKDGYISKSFPVAKISQGKVTVDAVIDPIEVIVTETEIILNPIYFEYNKSNITKKGAAELDKLVYVMSQNDKLKIYVKAHTDSRGTDEFNLNLSERRANATVAYIVSKGISVDKITGKGFGESEFKVDCQENCTEEEHALNRRSEFMIVK</sequence>
<dbReference type="Pfam" id="PF07676">
    <property type="entry name" value="PD40"/>
    <property type="match status" value="1"/>
</dbReference>
<evidence type="ECO:0000313" key="7">
    <source>
        <dbReference type="EMBL" id="MDI5950887.1"/>
    </source>
</evidence>
<dbReference type="PRINTS" id="PR01021">
    <property type="entry name" value="OMPADOMAIN"/>
</dbReference>
<dbReference type="CDD" id="cd07185">
    <property type="entry name" value="OmpA_C-like"/>
    <property type="match status" value="1"/>
</dbReference>
<dbReference type="PANTHER" id="PTHR30329">
    <property type="entry name" value="STATOR ELEMENT OF FLAGELLAR MOTOR COMPLEX"/>
    <property type="match status" value="1"/>
</dbReference>
<keyword evidence="5" id="KW-0732">Signal</keyword>
<dbReference type="Gene3D" id="3.30.1330.60">
    <property type="entry name" value="OmpA-like domain"/>
    <property type="match status" value="1"/>
</dbReference>
<keyword evidence="8" id="KW-1185">Reference proteome</keyword>
<dbReference type="InterPro" id="IPR011990">
    <property type="entry name" value="TPR-like_helical_dom_sf"/>
</dbReference>
<dbReference type="PANTHER" id="PTHR30329:SF21">
    <property type="entry name" value="LIPOPROTEIN YIAD-RELATED"/>
    <property type="match status" value="1"/>
</dbReference>
<evidence type="ECO:0000256" key="4">
    <source>
        <dbReference type="PROSITE-ProRule" id="PRU00473"/>
    </source>
</evidence>
<feature type="chain" id="PRO_5043913659" evidence="5">
    <location>
        <begin position="20"/>
        <end position="621"/>
    </location>
</feature>
<dbReference type="SUPFAM" id="SSF82171">
    <property type="entry name" value="DPP6 N-terminal domain-like"/>
    <property type="match status" value="1"/>
</dbReference>
<evidence type="ECO:0000256" key="2">
    <source>
        <dbReference type="ARBA" id="ARBA00023136"/>
    </source>
</evidence>
<feature type="signal peptide" evidence="5">
    <location>
        <begin position="1"/>
        <end position="19"/>
    </location>
</feature>
<dbReference type="AlphaFoldDB" id="A0AAW6TUB4"/>
<accession>A0AAW6TUB4</accession>
<dbReference type="GO" id="GO:0009279">
    <property type="term" value="C:cell outer membrane"/>
    <property type="evidence" value="ECO:0007669"/>
    <property type="project" value="UniProtKB-SubCell"/>
</dbReference>
<evidence type="ECO:0000256" key="1">
    <source>
        <dbReference type="ARBA" id="ARBA00004442"/>
    </source>
</evidence>
<dbReference type="InterPro" id="IPR006665">
    <property type="entry name" value="OmpA-like"/>
</dbReference>